<sequence>MRPDFDPRDDPPWAMQLVVRAEKAAPPEHAAVCEAAATAVVRLLADPRATEPDGEWHGAVREWEARRIRKVTRRARGVRWPEAEALPGVTVGHAGAQVRAFPPGPVADVPPELAKLQVAGLDLAEAEEPGPPPEPPYAVIAINPDVTITTGKAAAQCGHAAQLLLRQGRRKDVAAWLDGGARVHLTPTKSDRGAWGVVPPRETAAKNVPWRQCVKKATVAVRDGGFTEVPPGTMTAIAWIVRK</sequence>
<protein>
    <submittedName>
        <fullName evidence="1">Uncharacterized protein</fullName>
    </submittedName>
</protein>
<dbReference type="InterPro" id="IPR023476">
    <property type="entry name" value="Pep_tRNA_hydro_II_dom_sf"/>
</dbReference>
<dbReference type="AlphaFoldDB" id="A0A5C4JIL1"/>
<comment type="caution">
    <text evidence="1">The sequence shown here is derived from an EMBL/GenBank/DDBJ whole genome shotgun (WGS) entry which is preliminary data.</text>
</comment>
<dbReference type="Gene3D" id="3.40.1490.10">
    <property type="entry name" value="Bit1"/>
    <property type="match status" value="1"/>
</dbReference>
<evidence type="ECO:0000313" key="2">
    <source>
        <dbReference type="Proteomes" id="UP000309174"/>
    </source>
</evidence>
<organism evidence="1 2">
    <name type="scientific">Actinomadura soli</name>
    <dbReference type="NCBI Taxonomy" id="2508997"/>
    <lineage>
        <taxon>Bacteria</taxon>
        <taxon>Bacillati</taxon>
        <taxon>Actinomycetota</taxon>
        <taxon>Actinomycetes</taxon>
        <taxon>Streptosporangiales</taxon>
        <taxon>Thermomonosporaceae</taxon>
        <taxon>Actinomadura</taxon>
    </lineage>
</organism>
<evidence type="ECO:0000313" key="1">
    <source>
        <dbReference type="EMBL" id="TMR06801.1"/>
    </source>
</evidence>
<accession>A0A5C4JIL1</accession>
<dbReference type="OrthoDB" id="5184773at2"/>
<gene>
    <name evidence="1" type="ORF">ETD83_03350</name>
</gene>
<name>A0A5C4JIL1_9ACTN</name>
<dbReference type="SUPFAM" id="SSF102462">
    <property type="entry name" value="Peptidyl-tRNA hydrolase II"/>
    <property type="match status" value="1"/>
</dbReference>
<keyword evidence="2" id="KW-1185">Reference proteome</keyword>
<dbReference type="Proteomes" id="UP000309174">
    <property type="component" value="Unassembled WGS sequence"/>
</dbReference>
<dbReference type="RefSeq" id="WP_138643537.1">
    <property type="nucleotide sequence ID" value="NZ_VCKW01000009.1"/>
</dbReference>
<proteinExistence type="predicted"/>
<reference evidence="1 2" key="1">
    <citation type="submission" date="2019-05" db="EMBL/GenBank/DDBJ databases">
        <title>Draft genome sequence of Actinomadura sp. 14C53.</title>
        <authorList>
            <person name="Saricaoglu S."/>
            <person name="Isik K."/>
        </authorList>
    </citation>
    <scope>NUCLEOTIDE SEQUENCE [LARGE SCALE GENOMIC DNA]</scope>
    <source>
        <strain evidence="1 2">14C53</strain>
    </source>
</reference>
<dbReference type="EMBL" id="VCKW01000009">
    <property type="protein sequence ID" value="TMR06801.1"/>
    <property type="molecule type" value="Genomic_DNA"/>
</dbReference>